<dbReference type="Proteomes" id="UP000230607">
    <property type="component" value="Chromosome 1"/>
</dbReference>
<dbReference type="PRINTS" id="PR00344">
    <property type="entry name" value="BCTRLSENSOR"/>
</dbReference>
<keyword evidence="3" id="KW-0597">Phosphoprotein</keyword>
<dbReference type="GO" id="GO:0000155">
    <property type="term" value="F:phosphorelay sensor kinase activity"/>
    <property type="evidence" value="ECO:0007669"/>
    <property type="project" value="InterPro"/>
</dbReference>
<proteinExistence type="predicted"/>
<keyword evidence="8" id="KW-0472">Membrane</keyword>
<dbReference type="InterPro" id="IPR005467">
    <property type="entry name" value="His_kinase_dom"/>
</dbReference>
<evidence type="ECO:0000256" key="7">
    <source>
        <dbReference type="SAM" id="Coils"/>
    </source>
</evidence>
<keyword evidence="7" id="KW-0175">Coiled coil</keyword>
<dbReference type="CDD" id="cd16922">
    <property type="entry name" value="HATPase_EvgS-ArcB-TorS-like"/>
    <property type="match status" value="1"/>
</dbReference>
<reference evidence="11" key="1">
    <citation type="submission" date="2017-03" db="EMBL/GenBank/DDBJ databases">
        <authorList>
            <person name="Herbold C."/>
        </authorList>
    </citation>
    <scope>NUCLEOTIDE SEQUENCE [LARGE SCALE GENOMIC DNA]</scope>
</reference>
<dbReference type="CDD" id="cd19410">
    <property type="entry name" value="HK9-like_sensor"/>
    <property type="match status" value="1"/>
</dbReference>
<dbReference type="PANTHER" id="PTHR43711:SF31">
    <property type="entry name" value="HISTIDINE KINASE"/>
    <property type="match status" value="1"/>
</dbReference>
<dbReference type="Pfam" id="PF02518">
    <property type="entry name" value="HATPase_c"/>
    <property type="match status" value="1"/>
</dbReference>
<evidence type="ECO:0000256" key="2">
    <source>
        <dbReference type="ARBA" id="ARBA00012438"/>
    </source>
</evidence>
<dbReference type="Gene3D" id="3.30.565.10">
    <property type="entry name" value="Histidine kinase-like ATPase, C-terminal domain"/>
    <property type="match status" value="1"/>
</dbReference>
<dbReference type="Gene3D" id="1.10.287.130">
    <property type="match status" value="1"/>
</dbReference>
<feature type="transmembrane region" description="Helical" evidence="8">
    <location>
        <begin position="186"/>
        <end position="206"/>
    </location>
</feature>
<evidence type="ECO:0000256" key="4">
    <source>
        <dbReference type="ARBA" id="ARBA00022679"/>
    </source>
</evidence>
<protein>
    <recommendedName>
        <fullName evidence="2">histidine kinase</fullName>
        <ecNumber evidence="2">2.7.13.3</ecNumber>
    </recommendedName>
</protein>
<evidence type="ECO:0000256" key="5">
    <source>
        <dbReference type="ARBA" id="ARBA00022777"/>
    </source>
</evidence>
<dbReference type="CDD" id="cd00082">
    <property type="entry name" value="HisKA"/>
    <property type="match status" value="1"/>
</dbReference>
<gene>
    <name evidence="10" type="ORF">NCS_10569</name>
</gene>
<feature type="transmembrane region" description="Helical" evidence="8">
    <location>
        <begin position="7"/>
        <end position="31"/>
    </location>
</feature>
<dbReference type="InterPro" id="IPR003594">
    <property type="entry name" value="HATPase_dom"/>
</dbReference>
<evidence type="ECO:0000256" key="6">
    <source>
        <dbReference type="ARBA" id="ARBA00023012"/>
    </source>
</evidence>
<dbReference type="InterPro" id="IPR036097">
    <property type="entry name" value="HisK_dim/P_sf"/>
</dbReference>
<evidence type="ECO:0000313" key="11">
    <source>
        <dbReference type="Proteomes" id="UP000230607"/>
    </source>
</evidence>
<dbReference type="EC" id="2.7.13.3" evidence="2"/>
<evidence type="ECO:0000256" key="1">
    <source>
        <dbReference type="ARBA" id="ARBA00000085"/>
    </source>
</evidence>
<dbReference type="SUPFAM" id="SSF55874">
    <property type="entry name" value="ATPase domain of HSP90 chaperone/DNA topoisomerase II/histidine kinase"/>
    <property type="match status" value="1"/>
</dbReference>
<dbReference type="InterPro" id="IPR004358">
    <property type="entry name" value="Sig_transdc_His_kin-like_C"/>
</dbReference>
<dbReference type="SMART" id="SM00388">
    <property type="entry name" value="HisKA"/>
    <property type="match status" value="1"/>
</dbReference>
<dbReference type="Pfam" id="PF00512">
    <property type="entry name" value="HisKA"/>
    <property type="match status" value="1"/>
</dbReference>
<dbReference type="InterPro" id="IPR003661">
    <property type="entry name" value="HisK_dim/P_dom"/>
</dbReference>
<evidence type="ECO:0000313" key="10">
    <source>
        <dbReference type="EMBL" id="SMH70762.1"/>
    </source>
</evidence>
<dbReference type="PROSITE" id="PS50109">
    <property type="entry name" value="HIS_KIN"/>
    <property type="match status" value="1"/>
</dbReference>
<keyword evidence="4 10" id="KW-0808">Transferase</keyword>
<evidence type="ECO:0000256" key="8">
    <source>
        <dbReference type="SAM" id="Phobius"/>
    </source>
</evidence>
<dbReference type="InterPro" id="IPR007891">
    <property type="entry name" value="CHASE3"/>
</dbReference>
<dbReference type="SUPFAM" id="SSF47384">
    <property type="entry name" value="Homodimeric domain of signal transducing histidine kinase"/>
    <property type="match status" value="1"/>
</dbReference>
<keyword evidence="11" id="KW-1185">Reference proteome</keyword>
<comment type="catalytic activity">
    <reaction evidence="1">
        <text>ATP + protein L-histidine = ADP + protein N-phospho-L-histidine.</text>
        <dbReference type="EC" id="2.7.13.3"/>
    </reaction>
</comment>
<organism evidence="10 11">
    <name type="scientific">Candidatus Nitrosotalea okcheonensis</name>
    <dbReference type="NCBI Taxonomy" id="1903276"/>
    <lineage>
        <taxon>Archaea</taxon>
        <taxon>Nitrososphaerota</taxon>
        <taxon>Nitrososphaeria</taxon>
        <taxon>Nitrosotaleales</taxon>
        <taxon>Nitrosotaleaceae</taxon>
        <taxon>Nitrosotalea</taxon>
    </lineage>
</organism>
<name>A0A2H1FDB1_9ARCH</name>
<dbReference type="FunFam" id="3.30.565.10:FF:000006">
    <property type="entry name" value="Sensor histidine kinase WalK"/>
    <property type="match status" value="1"/>
</dbReference>
<dbReference type="OrthoDB" id="342253at2157"/>
<dbReference type="PANTHER" id="PTHR43711">
    <property type="entry name" value="TWO-COMPONENT HISTIDINE KINASE"/>
    <property type="match status" value="1"/>
</dbReference>
<sequence length="471" mass="53699">MFQVNSYTSWIIVGTLLPIIAFSIVSCVSFISINNLIQNENWLSHTFTVIDKADYFMKTMVDAETGQRGYLITGQENFLEPYNSAISQIDDQIKALRQLTMDNPVQQSNMDKLEPLVKKRLDLLDLNINLRKSNNTLDLVKNFDTLKGKKTMDEIRQVVENIKNEEQQLLSKRNLDTQSAILTTEYVIILGTGLAVILTVITTLVVNKKLAERQKLERSNIELQVQSQQLRETDIAKEEFTTMVSHELKTPLVTISGYAEMLREDNSILGPLNSEQINAVEKISTETTKLERLISDIMDTQKIDLERMKFNKKEFEVKEFLDEQIQTHSKLMSDKKILFVNTTKERTNIVSDQYRLSQVFANLIKNAVDFVPQNHGSIEINAQGNNNHVVFYVKDNGSGIPKEKQNNLFKKFYQIDTSLKRRHGGTGLGLVICKGIVEALGGKIWLESEVGKGTTIFFTLPKTDLNEKHDE</sequence>
<dbReference type="SMART" id="SM00387">
    <property type="entry name" value="HATPase_c"/>
    <property type="match status" value="1"/>
</dbReference>
<feature type="domain" description="Histidine kinase" evidence="9">
    <location>
        <begin position="243"/>
        <end position="464"/>
    </location>
</feature>
<dbReference type="RefSeq" id="WP_157926850.1">
    <property type="nucleotide sequence ID" value="NZ_LT841358.1"/>
</dbReference>
<evidence type="ECO:0000259" key="9">
    <source>
        <dbReference type="PROSITE" id="PS50109"/>
    </source>
</evidence>
<accession>A0A2H1FDB1</accession>
<keyword evidence="8" id="KW-1133">Transmembrane helix</keyword>
<keyword evidence="6" id="KW-0902">Two-component regulatory system</keyword>
<evidence type="ECO:0000256" key="3">
    <source>
        <dbReference type="ARBA" id="ARBA00022553"/>
    </source>
</evidence>
<dbReference type="InterPro" id="IPR036890">
    <property type="entry name" value="HATPase_C_sf"/>
</dbReference>
<dbReference type="InterPro" id="IPR050736">
    <property type="entry name" value="Sensor_HK_Regulatory"/>
</dbReference>
<keyword evidence="5 10" id="KW-0418">Kinase</keyword>
<keyword evidence="8" id="KW-0812">Transmembrane</keyword>
<feature type="coiled-coil region" evidence="7">
    <location>
        <begin position="206"/>
        <end position="233"/>
    </location>
</feature>
<dbReference type="Pfam" id="PF05227">
    <property type="entry name" value="CHASE3"/>
    <property type="match status" value="1"/>
</dbReference>
<dbReference type="EMBL" id="LT841358">
    <property type="protein sequence ID" value="SMH70762.1"/>
    <property type="molecule type" value="Genomic_DNA"/>
</dbReference>
<dbReference type="AlphaFoldDB" id="A0A2H1FDB1"/>